<keyword evidence="1" id="KW-1133">Transmembrane helix</keyword>
<feature type="transmembrane region" description="Helical" evidence="1">
    <location>
        <begin position="235"/>
        <end position="255"/>
    </location>
</feature>
<feature type="transmembrane region" description="Helical" evidence="1">
    <location>
        <begin position="140"/>
        <end position="160"/>
    </location>
</feature>
<dbReference type="Proteomes" id="UP001500307">
    <property type="component" value="Unassembled WGS sequence"/>
</dbReference>
<keyword evidence="1" id="KW-0472">Membrane</keyword>
<dbReference type="InterPro" id="IPR010640">
    <property type="entry name" value="Low_temperature_requirement_A"/>
</dbReference>
<dbReference type="RefSeq" id="WP_346119058.1">
    <property type="nucleotide sequence ID" value="NZ_BAABGU010000011.1"/>
</dbReference>
<dbReference type="PANTHER" id="PTHR36840:SF1">
    <property type="entry name" value="BLL5714 PROTEIN"/>
    <property type="match status" value="1"/>
</dbReference>
<comment type="caution">
    <text evidence="2">The sequence shown here is derived from an EMBL/GenBank/DDBJ whole genome shotgun (WGS) entry which is preliminary data.</text>
</comment>
<keyword evidence="3" id="KW-1185">Reference proteome</keyword>
<evidence type="ECO:0000313" key="3">
    <source>
        <dbReference type="Proteomes" id="UP001500307"/>
    </source>
</evidence>
<feature type="transmembrane region" description="Helical" evidence="1">
    <location>
        <begin position="82"/>
        <end position="101"/>
    </location>
</feature>
<keyword evidence="1" id="KW-0812">Transmembrane</keyword>
<proteinExistence type="predicted"/>
<dbReference type="PANTHER" id="PTHR36840">
    <property type="entry name" value="BLL5714 PROTEIN"/>
    <property type="match status" value="1"/>
</dbReference>
<dbReference type="Pfam" id="PF06772">
    <property type="entry name" value="LtrA"/>
    <property type="match status" value="1"/>
</dbReference>
<dbReference type="EMBL" id="BAABGU010000011">
    <property type="protein sequence ID" value="GAA4568962.1"/>
    <property type="molecule type" value="Genomic_DNA"/>
</dbReference>
<feature type="transmembrane region" description="Helical" evidence="1">
    <location>
        <begin position="308"/>
        <end position="330"/>
    </location>
</feature>
<feature type="transmembrane region" description="Helical" evidence="1">
    <location>
        <begin position="342"/>
        <end position="373"/>
    </location>
</feature>
<feature type="transmembrane region" description="Helical" evidence="1">
    <location>
        <begin position="107"/>
        <end position="128"/>
    </location>
</feature>
<evidence type="ECO:0000256" key="1">
    <source>
        <dbReference type="SAM" id="Phobius"/>
    </source>
</evidence>
<name>A0ABP8SGP1_9ACTN</name>
<protein>
    <submittedName>
        <fullName evidence="2">Low temperature requirement protein A</fullName>
    </submittedName>
</protein>
<sequence>MSSRPGALLRRREEPLRASFLELFFDLAFVLALRQLSLVPQVGVSVAQTALAALLLVALWSVWAVTAWFADWFDRANPWVQAVLVGATLGMLLMSVAVPDATGGRAWLFAGAYVAIHVGRGVVTAVALRGHSLRRRTLRILTWYGATGILWLVGAAWPAVRVPVWVAALALDYTAPRIGWPTPGLGRAEPGELRLRGGHLTERYQQVFIIALGELIITAGVTYSSTDLAAAPSVAFLLVFAVAVLSGLLYVTPAGRDLGAALDERDPSRFGTITSYLHLVMIAGVLATSVAADLVLTHPTEGGHTAAVTLTVAGPALFLAGRVALSAVIFRRLSWPRLLGLPALVLIALAGHALPLLGVAAATVALLLVVLVLERRLARTGPRPRTGR</sequence>
<reference evidence="3" key="1">
    <citation type="journal article" date="2019" name="Int. J. Syst. Evol. Microbiol.">
        <title>The Global Catalogue of Microorganisms (GCM) 10K type strain sequencing project: providing services to taxonomists for standard genome sequencing and annotation.</title>
        <authorList>
            <consortium name="The Broad Institute Genomics Platform"/>
            <consortium name="The Broad Institute Genome Sequencing Center for Infectious Disease"/>
            <person name="Wu L."/>
            <person name="Ma J."/>
        </authorList>
    </citation>
    <scope>NUCLEOTIDE SEQUENCE [LARGE SCALE GENOMIC DNA]</scope>
    <source>
        <strain evidence="3">JCM 3175</strain>
    </source>
</reference>
<feature type="transmembrane region" description="Helical" evidence="1">
    <location>
        <begin position="20"/>
        <end position="38"/>
    </location>
</feature>
<evidence type="ECO:0000313" key="2">
    <source>
        <dbReference type="EMBL" id="GAA4568962.1"/>
    </source>
</evidence>
<organism evidence="2 3">
    <name type="scientific">Micromonospora coerulea</name>
    <dbReference type="NCBI Taxonomy" id="47856"/>
    <lineage>
        <taxon>Bacteria</taxon>
        <taxon>Bacillati</taxon>
        <taxon>Actinomycetota</taxon>
        <taxon>Actinomycetes</taxon>
        <taxon>Micromonosporales</taxon>
        <taxon>Micromonosporaceae</taxon>
        <taxon>Micromonospora</taxon>
    </lineage>
</organism>
<feature type="transmembrane region" description="Helical" evidence="1">
    <location>
        <begin position="275"/>
        <end position="296"/>
    </location>
</feature>
<gene>
    <name evidence="2" type="ORF">GCM10023176_24470</name>
</gene>
<accession>A0ABP8SGP1</accession>
<feature type="transmembrane region" description="Helical" evidence="1">
    <location>
        <begin position="50"/>
        <end position="70"/>
    </location>
</feature>